<dbReference type="VEuPathDB" id="TrichDB:TVAG_193470"/>
<keyword evidence="2" id="KW-1185">Reference proteome</keyword>
<reference evidence="1" key="2">
    <citation type="journal article" date="2007" name="Science">
        <title>Draft genome sequence of the sexually transmitted pathogen Trichomonas vaginalis.</title>
        <authorList>
            <person name="Carlton J.M."/>
            <person name="Hirt R.P."/>
            <person name="Silva J.C."/>
            <person name="Delcher A.L."/>
            <person name="Schatz M."/>
            <person name="Zhao Q."/>
            <person name="Wortman J.R."/>
            <person name="Bidwell S.L."/>
            <person name="Alsmark U.C.M."/>
            <person name="Besteiro S."/>
            <person name="Sicheritz-Ponten T."/>
            <person name="Noel C.J."/>
            <person name="Dacks J.B."/>
            <person name="Foster P.G."/>
            <person name="Simillion C."/>
            <person name="Van de Peer Y."/>
            <person name="Miranda-Saavedra D."/>
            <person name="Barton G.J."/>
            <person name="Westrop G.D."/>
            <person name="Mueller S."/>
            <person name="Dessi D."/>
            <person name="Fiori P.L."/>
            <person name="Ren Q."/>
            <person name="Paulsen I."/>
            <person name="Zhang H."/>
            <person name="Bastida-Corcuera F.D."/>
            <person name="Simoes-Barbosa A."/>
            <person name="Brown M.T."/>
            <person name="Hayes R.D."/>
            <person name="Mukherjee M."/>
            <person name="Okumura C.Y."/>
            <person name="Schneider R."/>
            <person name="Smith A.J."/>
            <person name="Vanacova S."/>
            <person name="Villalvazo M."/>
            <person name="Haas B.J."/>
            <person name="Pertea M."/>
            <person name="Feldblyum T.V."/>
            <person name="Utterback T.R."/>
            <person name="Shu C.L."/>
            <person name="Osoegawa K."/>
            <person name="de Jong P.J."/>
            <person name="Hrdy I."/>
            <person name="Horvathova L."/>
            <person name="Zubacova Z."/>
            <person name="Dolezal P."/>
            <person name="Malik S.B."/>
            <person name="Logsdon J.M. Jr."/>
            <person name="Henze K."/>
            <person name="Gupta A."/>
            <person name="Wang C.C."/>
            <person name="Dunne R.L."/>
            <person name="Upcroft J.A."/>
            <person name="Upcroft P."/>
            <person name="White O."/>
            <person name="Salzberg S.L."/>
            <person name="Tang P."/>
            <person name="Chiu C.-H."/>
            <person name="Lee Y.-S."/>
            <person name="Embley T.M."/>
            <person name="Coombs G.H."/>
            <person name="Mottram J.C."/>
            <person name="Tachezy J."/>
            <person name="Fraser-Liggett C.M."/>
            <person name="Johnson P.J."/>
        </authorList>
    </citation>
    <scope>NUCLEOTIDE SEQUENCE [LARGE SCALE GENOMIC DNA]</scope>
    <source>
        <strain evidence="1">G3</strain>
    </source>
</reference>
<dbReference type="SUPFAM" id="SSF49899">
    <property type="entry name" value="Concanavalin A-like lectins/glucanases"/>
    <property type="match status" value="1"/>
</dbReference>
<sequence>MEGFTWMNEPLNFKSLPNGVEITTKKDTDFWQRTHYGFRRDDGHFLYKKIKGDFILEASTDFAGSVIYDQCGIMACVDENNWIKSSTEFENSEFSHLGAVVTNNGYSDWSTQEIPSTVHSVKYIMERTKDAFFIKASINGGKFTQIRVAHFDANPEELMVGVYACSPQREGFTCKITDVKITPK</sequence>
<reference evidence="1" key="1">
    <citation type="submission" date="2006-10" db="EMBL/GenBank/DDBJ databases">
        <authorList>
            <person name="Amadeo P."/>
            <person name="Zhao Q."/>
            <person name="Wortman J."/>
            <person name="Fraser-Liggett C."/>
            <person name="Carlton J."/>
        </authorList>
    </citation>
    <scope>NUCLEOTIDE SEQUENCE</scope>
    <source>
        <strain evidence="1">G3</strain>
    </source>
</reference>
<dbReference type="PIRSF" id="PIRSF022704">
    <property type="entry name" value="UCP022704"/>
    <property type="match status" value="1"/>
</dbReference>
<protein>
    <recommendedName>
        <fullName evidence="3">DUF1349 domain-containing protein</fullName>
    </recommendedName>
</protein>
<dbReference type="VEuPathDB" id="TrichDB:TVAGG3_0340940"/>
<dbReference type="InterPro" id="IPR009784">
    <property type="entry name" value="DUF1349"/>
</dbReference>
<dbReference type="Proteomes" id="UP000001542">
    <property type="component" value="Unassembled WGS sequence"/>
</dbReference>
<dbReference type="AlphaFoldDB" id="A2DH61"/>
<organism evidence="1 2">
    <name type="scientific">Trichomonas vaginalis (strain ATCC PRA-98 / G3)</name>
    <dbReference type="NCBI Taxonomy" id="412133"/>
    <lineage>
        <taxon>Eukaryota</taxon>
        <taxon>Metamonada</taxon>
        <taxon>Parabasalia</taxon>
        <taxon>Trichomonadida</taxon>
        <taxon>Trichomonadidae</taxon>
        <taxon>Trichomonas</taxon>
    </lineage>
</organism>
<dbReference type="RefSeq" id="XP_001581357.1">
    <property type="nucleotide sequence ID" value="XM_001581307.1"/>
</dbReference>
<dbReference type="OrthoDB" id="42525at2759"/>
<dbReference type="OMA" id="THYGFIR"/>
<dbReference type="EMBL" id="DS113199">
    <property type="protein sequence ID" value="EAY20371.1"/>
    <property type="molecule type" value="Genomic_DNA"/>
</dbReference>
<dbReference type="Pfam" id="PF07081">
    <property type="entry name" value="DUF1349"/>
    <property type="match status" value="1"/>
</dbReference>
<evidence type="ECO:0000313" key="1">
    <source>
        <dbReference type="EMBL" id="EAY20371.1"/>
    </source>
</evidence>
<gene>
    <name evidence="1" type="ORF">TVAG_193470</name>
</gene>
<evidence type="ECO:0000313" key="2">
    <source>
        <dbReference type="Proteomes" id="UP000001542"/>
    </source>
</evidence>
<name>A2DH61_TRIV3</name>
<accession>A2DH61</accession>
<dbReference type="Gene3D" id="2.60.120.200">
    <property type="match status" value="1"/>
</dbReference>
<dbReference type="InterPro" id="IPR015987">
    <property type="entry name" value="UCP022704"/>
</dbReference>
<dbReference type="KEGG" id="tva:5465908"/>
<evidence type="ECO:0008006" key="3">
    <source>
        <dbReference type="Google" id="ProtNLM"/>
    </source>
</evidence>
<dbReference type="SMR" id="A2DH61"/>
<proteinExistence type="predicted"/>
<dbReference type="InterPro" id="IPR013320">
    <property type="entry name" value="ConA-like_dom_sf"/>
</dbReference>
<dbReference type="InParanoid" id="A2DH61"/>
<dbReference type="PANTHER" id="PTHR35332:SF2">
    <property type="entry name" value="REGULATION OF ENOLASE PROTEIN 1"/>
    <property type="match status" value="1"/>
</dbReference>
<dbReference type="PANTHER" id="PTHR35332">
    <property type="entry name" value="REGULATION OF ENOLASE PROTEIN 1"/>
    <property type="match status" value="1"/>
</dbReference>